<gene>
    <name evidence="1" type="ordered locus">Ilyop_1495</name>
</gene>
<dbReference type="STRING" id="572544.Ilyop_1495"/>
<dbReference type="PANTHER" id="PTHR33677:SF3">
    <property type="entry name" value="COPPER-SENSING TRANSCRIPTIONAL REPRESSOR RICR"/>
    <property type="match status" value="1"/>
</dbReference>
<dbReference type="Pfam" id="PF02583">
    <property type="entry name" value="Trns_repr_metal"/>
    <property type="match status" value="1"/>
</dbReference>
<dbReference type="AlphaFoldDB" id="E3H844"/>
<proteinExistence type="predicted"/>
<dbReference type="GO" id="GO:0003677">
    <property type="term" value="F:DNA binding"/>
    <property type="evidence" value="ECO:0007669"/>
    <property type="project" value="InterPro"/>
</dbReference>
<reference evidence="1 2" key="1">
    <citation type="journal article" date="2010" name="Stand. Genomic Sci.">
        <title>Complete genome sequence of Ilyobacter polytropus type strain (CuHbu1).</title>
        <authorList>
            <person name="Sikorski J."/>
            <person name="Chertkov O."/>
            <person name="Lapidus A."/>
            <person name="Nolan M."/>
            <person name="Lucas S."/>
            <person name="Del Rio T.G."/>
            <person name="Tice H."/>
            <person name="Cheng J.F."/>
            <person name="Tapia R."/>
            <person name="Han C."/>
            <person name="Goodwin L."/>
            <person name="Pitluck S."/>
            <person name="Liolios K."/>
            <person name="Ivanova N."/>
            <person name="Mavromatis K."/>
            <person name="Mikhailova N."/>
            <person name="Pati A."/>
            <person name="Chen A."/>
            <person name="Palaniappan K."/>
            <person name="Land M."/>
            <person name="Hauser L."/>
            <person name="Chang Y.J."/>
            <person name="Jeffries C.D."/>
            <person name="Brambilla E."/>
            <person name="Yasawong M."/>
            <person name="Rohde M."/>
            <person name="Pukall R."/>
            <person name="Spring S."/>
            <person name="Goker M."/>
            <person name="Woyke T."/>
            <person name="Bristow J."/>
            <person name="Eisen J.A."/>
            <person name="Markowitz V."/>
            <person name="Hugenholtz P."/>
            <person name="Kyrpides N.C."/>
            <person name="Klenk H.P."/>
        </authorList>
    </citation>
    <scope>NUCLEOTIDE SEQUENCE [LARGE SCALE GENOMIC DNA]</scope>
    <source>
        <strain evidence="2">ATCC 51220 / DSM 2926 / LMG 16218 / CuHBu1</strain>
    </source>
</reference>
<name>E3H844_ILYPC</name>
<dbReference type="Proteomes" id="UP000006875">
    <property type="component" value="Chromosome"/>
</dbReference>
<dbReference type="GO" id="GO:0046872">
    <property type="term" value="F:metal ion binding"/>
    <property type="evidence" value="ECO:0007669"/>
    <property type="project" value="InterPro"/>
</dbReference>
<dbReference type="InterPro" id="IPR038390">
    <property type="entry name" value="Metal_Tscrpt_repr_sf"/>
</dbReference>
<evidence type="ECO:0008006" key="3">
    <source>
        <dbReference type="Google" id="ProtNLM"/>
    </source>
</evidence>
<dbReference type="HOGENOM" id="CLU_130332_0_0_0"/>
<dbReference type="Gene3D" id="1.20.58.1000">
    <property type="entry name" value="Metal-sensitive repressor, helix protomer"/>
    <property type="match status" value="1"/>
</dbReference>
<evidence type="ECO:0000313" key="1">
    <source>
        <dbReference type="EMBL" id="ADO83275.1"/>
    </source>
</evidence>
<dbReference type="RefSeq" id="WP_013387942.1">
    <property type="nucleotide sequence ID" value="NC_014632.1"/>
</dbReference>
<sequence>MDGKECCQVRNAHHSVEFKKKLNNRLNRIEGQIRGIKRMVDEDVYCDDILNQVASVKSAMDGVAKELLEAHMKSCVADQIREGHDEVIEELFYTIKKLLK</sequence>
<dbReference type="CDD" id="cd10152">
    <property type="entry name" value="SaCsoR-like_DUF156"/>
    <property type="match status" value="1"/>
</dbReference>
<dbReference type="PANTHER" id="PTHR33677">
    <property type="entry name" value="TRANSCRIPTIONAL REPRESSOR FRMR-RELATED"/>
    <property type="match status" value="1"/>
</dbReference>
<dbReference type="eggNOG" id="COG1937">
    <property type="taxonomic scope" value="Bacteria"/>
</dbReference>
<organism evidence="1 2">
    <name type="scientific">Ilyobacter polytropus (strain ATCC 51220 / DSM 2926 / LMG 16218 / CuHBu1)</name>
    <dbReference type="NCBI Taxonomy" id="572544"/>
    <lineage>
        <taxon>Bacteria</taxon>
        <taxon>Fusobacteriati</taxon>
        <taxon>Fusobacteriota</taxon>
        <taxon>Fusobacteriia</taxon>
        <taxon>Fusobacteriales</taxon>
        <taxon>Fusobacteriaceae</taxon>
        <taxon>Ilyobacter</taxon>
    </lineage>
</organism>
<protein>
    <recommendedName>
        <fullName evidence="3">Copper-sensing transcriptional repressor CsoR</fullName>
    </recommendedName>
</protein>
<evidence type="ECO:0000313" key="2">
    <source>
        <dbReference type="Proteomes" id="UP000006875"/>
    </source>
</evidence>
<accession>E3H844</accession>
<dbReference type="KEGG" id="ipo:Ilyop_1495"/>
<dbReference type="OrthoDB" id="9811244at2"/>
<dbReference type="InterPro" id="IPR003735">
    <property type="entry name" value="Metal_Tscrpt_repr"/>
</dbReference>
<dbReference type="EMBL" id="CP002281">
    <property type="protein sequence ID" value="ADO83275.1"/>
    <property type="molecule type" value="Genomic_DNA"/>
</dbReference>
<dbReference type="GO" id="GO:0045892">
    <property type="term" value="P:negative regulation of DNA-templated transcription"/>
    <property type="evidence" value="ECO:0007669"/>
    <property type="project" value="UniProtKB-ARBA"/>
</dbReference>
<keyword evidence="2" id="KW-1185">Reference proteome</keyword>